<keyword evidence="3" id="KW-1185">Reference proteome</keyword>
<dbReference type="STRING" id="43928.SAMN05443636_1774"/>
<dbReference type="RefSeq" id="WP_200778407.1">
    <property type="nucleotide sequence ID" value="NZ_FQWV01000004.1"/>
</dbReference>
<evidence type="ECO:0000313" key="3">
    <source>
        <dbReference type="Proteomes" id="UP000184357"/>
    </source>
</evidence>
<accession>A0A1M5Q837</accession>
<name>A0A1M5Q837_9EURY</name>
<sequence>MRLVQVMVPAGKRETVLSTLDEEGIDYVLSDETSGREYTAVVSFPLPTEAVEPVLSKLREAGLERDAYTVVLDAETVVSKRFEELEERYAEDEDGNGNRIAREELEARATEMSPRLGAFVTMTVISAVVATAGLLLDSAAVVVGSMVIAPLIGPAMAASVGTVLDDDDLFARGVKLQAIGAVLAVASAAVFAALLRYGRVVPFGVEEVFSIAEVRERLAPDVLSLPIALGSGVAGALSLASGVSSALVGVMIAAALVPPTAVVGIGIAWGRPGTVAGAALLVVVNFAAINFAAIATLWFKGYRPESFWRLDEARATTVRRIGVLGVAILLSTAVLGGVTVASYQSAQFETAAHEEADALLDGDARVLDVAVTYGGFPFRQPTAVTVTVGYPPGTAPPQIGDALATRLADDARAPLGIGAATAVDVSVRYIPVEQARTGGTTA</sequence>
<feature type="transmembrane region" description="Helical" evidence="1">
    <location>
        <begin position="142"/>
        <end position="164"/>
    </location>
</feature>
<dbReference type="PANTHER" id="PTHR20992">
    <property type="entry name" value="AT15442P-RELATED"/>
    <property type="match status" value="1"/>
</dbReference>
<reference evidence="2 3" key="1">
    <citation type="submission" date="2016-11" db="EMBL/GenBank/DDBJ databases">
        <authorList>
            <person name="Jaros S."/>
            <person name="Januszkiewicz K."/>
            <person name="Wedrychowicz H."/>
        </authorList>
    </citation>
    <scope>NUCLEOTIDE SEQUENCE [LARGE SCALE GENOMIC DNA]</scope>
    <source>
        <strain evidence="2 3">DSM 9297</strain>
    </source>
</reference>
<keyword evidence="1" id="KW-0472">Membrane</keyword>
<dbReference type="Pfam" id="PF04087">
    <property type="entry name" value="DUF389"/>
    <property type="match status" value="1"/>
</dbReference>
<feature type="transmembrane region" description="Helical" evidence="1">
    <location>
        <begin position="275"/>
        <end position="299"/>
    </location>
</feature>
<feature type="transmembrane region" description="Helical" evidence="1">
    <location>
        <begin position="218"/>
        <end position="239"/>
    </location>
</feature>
<evidence type="ECO:0000313" key="2">
    <source>
        <dbReference type="EMBL" id="SHH09929.1"/>
    </source>
</evidence>
<feature type="transmembrane region" description="Helical" evidence="1">
    <location>
        <begin position="246"/>
        <end position="269"/>
    </location>
</feature>
<feature type="transmembrane region" description="Helical" evidence="1">
    <location>
        <begin position="320"/>
        <end position="343"/>
    </location>
</feature>
<dbReference type="Proteomes" id="UP000184357">
    <property type="component" value="Unassembled WGS sequence"/>
</dbReference>
<dbReference type="PANTHER" id="PTHR20992:SF9">
    <property type="entry name" value="AT15442P-RELATED"/>
    <property type="match status" value="1"/>
</dbReference>
<gene>
    <name evidence="2" type="ORF">SAMN05443636_1774</name>
</gene>
<feature type="transmembrane region" description="Helical" evidence="1">
    <location>
        <begin position="116"/>
        <end position="136"/>
    </location>
</feature>
<evidence type="ECO:0000256" key="1">
    <source>
        <dbReference type="SAM" id="Phobius"/>
    </source>
</evidence>
<protein>
    <submittedName>
        <fullName evidence="2">TIGR00341 family protein</fullName>
    </submittedName>
</protein>
<keyword evidence="1" id="KW-1133">Transmembrane helix</keyword>
<dbReference type="EMBL" id="FQWV01000004">
    <property type="protein sequence ID" value="SHH09929.1"/>
    <property type="molecule type" value="Genomic_DNA"/>
</dbReference>
<dbReference type="InterPro" id="IPR005240">
    <property type="entry name" value="DUF389"/>
</dbReference>
<feature type="transmembrane region" description="Helical" evidence="1">
    <location>
        <begin position="176"/>
        <end position="198"/>
    </location>
</feature>
<proteinExistence type="predicted"/>
<dbReference type="NCBIfam" id="TIGR00341">
    <property type="entry name" value="TIGR00341 family protein"/>
    <property type="match status" value="1"/>
</dbReference>
<dbReference type="AlphaFoldDB" id="A0A1M5Q837"/>
<dbReference type="OrthoDB" id="3266at2157"/>
<organism evidence="2 3">
    <name type="scientific">Halobaculum gomorrense</name>
    <dbReference type="NCBI Taxonomy" id="43928"/>
    <lineage>
        <taxon>Archaea</taxon>
        <taxon>Methanobacteriati</taxon>
        <taxon>Methanobacteriota</taxon>
        <taxon>Stenosarchaea group</taxon>
        <taxon>Halobacteria</taxon>
        <taxon>Halobacteriales</taxon>
        <taxon>Haloferacaceae</taxon>
        <taxon>Halobaculum</taxon>
    </lineage>
</organism>
<keyword evidence="1" id="KW-0812">Transmembrane</keyword>